<dbReference type="Gene3D" id="2.40.160.20">
    <property type="match status" value="2"/>
</dbReference>
<evidence type="ECO:0000256" key="2">
    <source>
        <dbReference type="ARBA" id="ARBA00022729"/>
    </source>
</evidence>
<organism evidence="5 6">
    <name type="scientific">Brevundimonas basaltis</name>
    <dbReference type="NCBI Taxonomy" id="472166"/>
    <lineage>
        <taxon>Bacteria</taxon>
        <taxon>Pseudomonadati</taxon>
        <taxon>Pseudomonadota</taxon>
        <taxon>Alphaproteobacteria</taxon>
        <taxon>Caulobacterales</taxon>
        <taxon>Caulobacteraceae</taxon>
        <taxon>Brevundimonas</taxon>
    </lineage>
</organism>
<comment type="similarity">
    <text evidence="1">Belongs to the OmpW/AlkL family.</text>
</comment>
<dbReference type="RefSeq" id="WP_183255795.1">
    <property type="nucleotide sequence ID" value="NZ_BAAAFF010000001.1"/>
</dbReference>
<dbReference type="GO" id="GO:0055085">
    <property type="term" value="P:transmembrane transport"/>
    <property type="evidence" value="ECO:0007669"/>
    <property type="project" value="TreeGrafter"/>
</dbReference>
<dbReference type="AlphaFoldDB" id="A0A7W8HZU9"/>
<dbReference type="GO" id="GO:0019867">
    <property type="term" value="C:outer membrane"/>
    <property type="evidence" value="ECO:0007669"/>
    <property type="project" value="InterPro"/>
</dbReference>
<protein>
    <submittedName>
        <fullName evidence="5">Outer membrane protein W</fullName>
    </submittedName>
</protein>
<dbReference type="PANTHER" id="PTHR36920">
    <property type="match status" value="1"/>
</dbReference>
<dbReference type="InterPro" id="IPR011250">
    <property type="entry name" value="OMP/PagP_B-barrel"/>
</dbReference>
<proteinExistence type="inferred from homology"/>
<dbReference type="EMBL" id="JACHFZ010000005">
    <property type="protein sequence ID" value="MBB5292908.1"/>
    <property type="molecule type" value="Genomic_DNA"/>
</dbReference>
<dbReference type="Pfam" id="PF03922">
    <property type="entry name" value="OmpW"/>
    <property type="match status" value="1"/>
</dbReference>
<feature type="signal peptide" evidence="3">
    <location>
        <begin position="1"/>
        <end position="24"/>
    </location>
</feature>
<dbReference type="InterPro" id="IPR005618">
    <property type="entry name" value="OMPW"/>
</dbReference>
<evidence type="ECO:0000313" key="6">
    <source>
        <dbReference type="Proteomes" id="UP000566663"/>
    </source>
</evidence>
<gene>
    <name evidence="5" type="ORF">HNQ67_002445</name>
</gene>
<dbReference type="PANTHER" id="PTHR36920:SF1">
    <property type="entry name" value="OUTER MEMBRANE PROTEIN W"/>
    <property type="match status" value="1"/>
</dbReference>
<sequence>MNCFREMLVLAGGTALVLSAPVHAQDRTDHAGYVRLGQTWTHLADQGDVYSNGAFAPGSDYTTNVVRPLTLTGGWFVTDHIAIEASISEEAETHNYPGGSLTGLPDLGVDAFQTTSASVTWHPMRGQRFSPYVGAGYVYQNTTGNTDGFGQDFRIEDSKGPMLQGGVDVELTDRFGVFVDFKKAWQRADGTGVLLGAPLYADSKLDPVSVQAGLTVRFGPQRSVTPLALNGDGKWLVRAGIGRIELTDSLDLTVAGAPFPGATLATDPHWTPVVQVGRRLTDEFSVVATVGLPPEIDASGGGTAAAFGKLAEVQYGPSALTVQYQPWNDGWFRPYVGVGATYMIIFSTKDSILTDAEMDDDIAPVVEVGADVMVTDGYGFFIEYKRGWLETTATGNVSAVVPGFGGSPVSGDAKIGPNVWSAGATFRF</sequence>
<evidence type="ECO:0000256" key="3">
    <source>
        <dbReference type="SAM" id="SignalP"/>
    </source>
</evidence>
<evidence type="ECO:0000259" key="4">
    <source>
        <dbReference type="Pfam" id="PF13505"/>
    </source>
</evidence>
<evidence type="ECO:0000256" key="1">
    <source>
        <dbReference type="ARBA" id="ARBA00009330"/>
    </source>
</evidence>
<keyword evidence="6" id="KW-1185">Reference proteome</keyword>
<feature type="chain" id="PRO_5030949950" evidence="3">
    <location>
        <begin position="25"/>
        <end position="428"/>
    </location>
</feature>
<accession>A0A7W8HZU9</accession>
<evidence type="ECO:0000313" key="5">
    <source>
        <dbReference type="EMBL" id="MBB5292908.1"/>
    </source>
</evidence>
<feature type="domain" description="Outer membrane protein beta-barrel" evidence="4">
    <location>
        <begin position="14"/>
        <end position="218"/>
    </location>
</feature>
<dbReference type="SUPFAM" id="SSF56925">
    <property type="entry name" value="OMPA-like"/>
    <property type="match status" value="2"/>
</dbReference>
<dbReference type="Pfam" id="PF13505">
    <property type="entry name" value="OMP_b-brl"/>
    <property type="match status" value="1"/>
</dbReference>
<dbReference type="InterPro" id="IPR027385">
    <property type="entry name" value="Beta-barrel_OMP"/>
</dbReference>
<name>A0A7W8HZU9_9CAUL</name>
<dbReference type="Proteomes" id="UP000566663">
    <property type="component" value="Unassembled WGS sequence"/>
</dbReference>
<reference evidence="5 6" key="1">
    <citation type="submission" date="2020-08" db="EMBL/GenBank/DDBJ databases">
        <title>Genomic Encyclopedia of Type Strains, Phase IV (KMG-IV): sequencing the most valuable type-strain genomes for metagenomic binning, comparative biology and taxonomic classification.</title>
        <authorList>
            <person name="Goeker M."/>
        </authorList>
    </citation>
    <scope>NUCLEOTIDE SEQUENCE [LARGE SCALE GENOMIC DNA]</scope>
    <source>
        <strain evidence="5 6">DSM 25335</strain>
    </source>
</reference>
<comment type="caution">
    <text evidence="5">The sequence shown here is derived from an EMBL/GenBank/DDBJ whole genome shotgun (WGS) entry which is preliminary data.</text>
</comment>
<keyword evidence="2 3" id="KW-0732">Signal</keyword>